<dbReference type="InterPro" id="IPR021822">
    <property type="entry name" value="DUF3405"/>
</dbReference>
<feature type="region of interest" description="Disordered" evidence="1">
    <location>
        <begin position="105"/>
        <end position="126"/>
    </location>
</feature>
<gene>
    <name evidence="3" type="ORF">B0T26DRAFT_637537</name>
</gene>
<reference evidence="3" key="1">
    <citation type="submission" date="2023-06" db="EMBL/GenBank/DDBJ databases">
        <title>Genome-scale phylogeny and comparative genomics of the fungal order Sordariales.</title>
        <authorList>
            <consortium name="Lawrence Berkeley National Laboratory"/>
            <person name="Hensen N."/>
            <person name="Bonometti L."/>
            <person name="Westerberg I."/>
            <person name="Brannstrom I.O."/>
            <person name="Guillou S."/>
            <person name="Cros-Aarteil S."/>
            <person name="Calhoun S."/>
            <person name="Haridas S."/>
            <person name="Kuo A."/>
            <person name="Mondo S."/>
            <person name="Pangilinan J."/>
            <person name="Riley R."/>
            <person name="LaButti K."/>
            <person name="Andreopoulos B."/>
            <person name="Lipzen A."/>
            <person name="Chen C."/>
            <person name="Yanf M."/>
            <person name="Daum C."/>
            <person name="Ng V."/>
            <person name="Clum A."/>
            <person name="Steindorff A."/>
            <person name="Ohm R."/>
            <person name="Martin F."/>
            <person name="Silar P."/>
            <person name="Natvig D."/>
            <person name="Lalanne C."/>
            <person name="Gautier V."/>
            <person name="Ament-velasquez S.L."/>
            <person name="Kruys A."/>
            <person name="Hutchinson M.I."/>
            <person name="Powell A.J."/>
            <person name="Barry K."/>
            <person name="Miller A.N."/>
            <person name="Grigoriev I.V."/>
            <person name="Debuchy R."/>
            <person name="Gladieux P."/>
            <person name="Thoren M.H."/>
            <person name="Johannesson H."/>
        </authorList>
    </citation>
    <scope>NUCLEOTIDE SEQUENCE</scope>
    <source>
        <strain evidence="3">SMH2392-1A</strain>
    </source>
</reference>
<feature type="transmembrane region" description="Helical" evidence="2">
    <location>
        <begin position="48"/>
        <end position="67"/>
    </location>
</feature>
<organism evidence="3 4">
    <name type="scientific">Lasiosphaeria miniovina</name>
    <dbReference type="NCBI Taxonomy" id="1954250"/>
    <lineage>
        <taxon>Eukaryota</taxon>
        <taxon>Fungi</taxon>
        <taxon>Dikarya</taxon>
        <taxon>Ascomycota</taxon>
        <taxon>Pezizomycotina</taxon>
        <taxon>Sordariomycetes</taxon>
        <taxon>Sordariomycetidae</taxon>
        <taxon>Sordariales</taxon>
        <taxon>Lasiosphaeriaceae</taxon>
        <taxon>Lasiosphaeria</taxon>
    </lineage>
</organism>
<dbReference type="PANTHER" id="PTHR36205:SF3">
    <property type="entry name" value="MAJOR FACILITATOR SUPERFAMILY TRANSPORTER"/>
    <property type="match status" value="1"/>
</dbReference>
<keyword evidence="2" id="KW-0812">Transmembrane</keyword>
<dbReference type="Proteomes" id="UP001172101">
    <property type="component" value="Unassembled WGS sequence"/>
</dbReference>
<protein>
    <recommendedName>
        <fullName evidence="5">Major facilitator superfamily transporter</fullName>
    </recommendedName>
</protein>
<keyword evidence="4" id="KW-1185">Reference proteome</keyword>
<evidence type="ECO:0008006" key="5">
    <source>
        <dbReference type="Google" id="ProtNLM"/>
    </source>
</evidence>
<evidence type="ECO:0000256" key="2">
    <source>
        <dbReference type="SAM" id="Phobius"/>
    </source>
</evidence>
<dbReference type="RefSeq" id="XP_060299983.1">
    <property type="nucleotide sequence ID" value="XM_060436936.1"/>
</dbReference>
<dbReference type="PANTHER" id="PTHR36205">
    <property type="entry name" value="CHROMOSOME 19, WHOLE GENOME SHOTGUN SEQUENCE"/>
    <property type="match status" value="1"/>
</dbReference>
<dbReference type="GeneID" id="85320206"/>
<feature type="compositionally biased region" description="Basic and acidic residues" evidence="1">
    <location>
        <begin position="306"/>
        <end position="320"/>
    </location>
</feature>
<comment type="caution">
    <text evidence="3">The sequence shown here is derived from an EMBL/GenBank/DDBJ whole genome shotgun (WGS) entry which is preliminary data.</text>
</comment>
<evidence type="ECO:0000313" key="4">
    <source>
        <dbReference type="Proteomes" id="UP001172101"/>
    </source>
</evidence>
<evidence type="ECO:0000256" key="1">
    <source>
        <dbReference type="SAM" id="MobiDB-lite"/>
    </source>
</evidence>
<feature type="compositionally biased region" description="Basic and acidic residues" evidence="1">
    <location>
        <begin position="108"/>
        <end position="124"/>
    </location>
</feature>
<sequence length="768" mass="87032">MEGGSFLGIRKSTSLTSILSTRDEKLGLPLPAHQQQKIRVRTILGHCLYRRVLLWSAAVLFFLFFALSRSRTHLQHGRIMDMVDFAQGETENVSSLEVVELVPPSEVQAKEKTDDESDGSKDAGSHMPHWLRFRHLDGYFNGIKAMVSLSEHRPEFPRKKGEKSPFPLTVTYNSLPTPTPFVPQPDYKSPEYTSKYHAVEPCYLDKDEKVPVPDLYAYSGVVQGMPLPAMGSHSLLGLRDDICFDRFGRYGPYGLGYGFGEGGVEVGTDTENESSQAVWSKGGKINYDNVDWGDAQTRCFESNKKRFVDPVTEDDQKPEPRSSTSNEPEKIARTAIVVRTYVGFPWSQHTVLNFRAMISELSLRSGGEYTVHFLLHIRSNDEPIWANPATAQHIMDENVPYEFHSICTLWSEAQMRLIYPGRFGSSVANPSNGDIHGVYRSAQMPLQNFAANHPEYTHFWNWEMDMRWLGNYYELFDRLATWARNQSRIELWERSQKYYIPNLHGSWENFSNLVHQEMQDSGRKTILGPVRFAGQTSAHAGNIIEEENLPASCTNSTNMSQCGVGEEADLITLNPIFDAEESGWVFASDVTGYDSSSPTPPRRCAIITASRLSRRLLMAMHEETWKYHHTMFSEMFPASVALHHGFKAVYAPHPVYLDRGWDLESVDEAFNGGRDHSTSRHGSPFDFQNEHNHKGSTWYFNSEFAGLLWRRWLGYAQMDGRGVNGGRSGEGTLRGGIVEEKSAASSGRLCLKSVLLHPIKWEHPSEMW</sequence>
<keyword evidence="2" id="KW-0472">Membrane</keyword>
<keyword evidence="2" id="KW-1133">Transmembrane helix</keyword>
<name>A0AA40B416_9PEZI</name>
<dbReference type="AlphaFoldDB" id="A0AA40B416"/>
<accession>A0AA40B416</accession>
<feature type="region of interest" description="Disordered" evidence="1">
    <location>
        <begin position="306"/>
        <end position="328"/>
    </location>
</feature>
<evidence type="ECO:0000313" key="3">
    <source>
        <dbReference type="EMBL" id="KAK0727127.1"/>
    </source>
</evidence>
<proteinExistence type="predicted"/>
<dbReference type="EMBL" id="JAUIRO010000002">
    <property type="protein sequence ID" value="KAK0727127.1"/>
    <property type="molecule type" value="Genomic_DNA"/>
</dbReference>
<dbReference type="Pfam" id="PF11885">
    <property type="entry name" value="DUF3405"/>
    <property type="match status" value="1"/>
</dbReference>